<dbReference type="Proteomes" id="UP001589833">
    <property type="component" value="Unassembled WGS sequence"/>
</dbReference>
<proteinExistence type="predicted"/>
<dbReference type="PANTHER" id="PTHR33802">
    <property type="entry name" value="SI:CH211-161H7.5-RELATED"/>
    <property type="match status" value="1"/>
</dbReference>
<keyword evidence="1" id="KW-1133">Transmembrane helix</keyword>
<organism evidence="2 3">
    <name type="scientific">Halalkalibacter alkalisediminis</name>
    <dbReference type="NCBI Taxonomy" id="935616"/>
    <lineage>
        <taxon>Bacteria</taxon>
        <taxon>Bacillati</taxon>
        <taxon>Bacillota</taxon>
        <taxon>Bacilli</taxon>
        <taxon>Bacillales</taxon>
        <taxon>Bacillaceae</taxon>
        <taxon>Halalkalibacter</taxon>
    </lineage>
</organism>
<dbReference type="EMBL" id="JBHLTR010000102">
    <property type="protein sequence ID" value="MFC0562079.1"/>
    <property type="molecule type" value="Genomic_DNA"/>
</dbReference>
<accession>A0ABV6NMT2</accession>
<dbReference type="RefSeq" id="WP_273844428.1">
    <property type="nucleotide sequence ID" value="NZ_JAQQWT010000009.1"/>
</dbReference>
<feature type="transmembrane region" description="Helical" evidence="1">
    <location>
        <begin position="132"/>
        <end position="155"/>
    </location>
</feature>
<protein>
    <submittedName>
        <fullName evidence="2">TspO/MBR family protein</fullName>
    </submittedName>
</protein>
<keyword evidence="1" id="KW-0472">Membrane</keyword>
<feature type="transmembrane region" description="Helical" evidence="1">
    <location>
        <begin position="214"/>
        <end position="232"/>
    </location>
</feature>
<feature type="transmembrane region" description="Helical" evidence="1">
    <location>
        <begin position="191"/>
        <end position="208"/>
    </location>
</feature>
<name>A0ABV6NMT2_9BACI</name>
<keyword evidence="3" id="KW-1185">Reference proteome</keyword>
<feature type="transmembrane region" description="Helical" evidence="1">
    <location>
        <begin position="39"/>
        <end position="62"/>
    </location>
</feature>
<feature type="transmembrane region" description="Helical" evidence="1">
    <location>
        <begin position="100"/>
        <end position="120"/>
    </location>
</feature>
<keyword evidence="1" id="KW-0812">Transmembrane</keyword>
<feature type="transmembrane region" description="Helical" evidence="1">
    <location>
        <begin position="74"/>
        <end position="94"/>
    </location>
</feature>
<gene>
    <name evidence="2" type="ORF">ACFFH4_24725</name>
</gene>
<comment type="caution">
    <text evidence="2">The sequence shown here is derived from an EMBL/GenBank/DDBJ whole genome shotgun (WGS) entry which is preliminary data.</text>
</comment>
<feature type="transmembrane region" description="Helical" evidence="1">
    <location>
        <begin position="167"/>
        <end position="184"/>
    </location>
</feature>
<evidence type="ECO:0000313" key="3">
    <source>
        <dbReference type="Proteomes" id="UP001589833"/>
    </source>
</evidence>
<dbReference type="Gene3D" id="1.20.1260.100">
    <property type="entry name" value="TspO/MBR protein"/>
    <property type="match status" value="1"/>
</dbReference>
<dbReference type="InterPro" id="IPR038330">
    <property type="entry name" value="TspO/MBR-related_sf"/>
</dbReference>
<evidence type="ECO:0000313" key="2">
    <source>
        <dbReference type="EMBL" id="MFC0562079.1"/>
    </source>
</evidence>
<dbReference type="PANTHER" id="PTHR33802:SF1">
    <property type="entry name" value="XK-RELATED PROTEIN"/>
    <property type="match status" value="1"/>
</dbReference>
<sequence length="241" mass="27710">MLRFSFNLFAIIFVISMNYLANALPFNQQTTSEISSRLVVLFTPAGYVFGIWSFIYILLLIWVIRQLFKRHSPVYKAATPLFTLSCFLNSFWLLVWHYEYFILSVVIMISLLITLSILYIRIKSLAIHFFDLFPFSVYLGWISVATIANISYVLVKIGWDGFGISQVTWTIFMLIVASALAIFFRLQKGDVAYPLVLIWAFIGIGVNNLSTYPFVSFVAFFLATIVFVYGIFGKRKQITVL</sequence>
<evidence type="ECO:0000256" key="1">
    <source>
        <dbReference type="SAM" id="Phobius"/>
    </source>
</evidence>
<reference evidence="2 3" key="1">
    <citation type="submission" date="2024-09" db="EMBL/GenBank/DDBJ databases">
        <authorList>
            <person name="Sun Q."/>
            <person name="Mori K."/>
        </authorList>
    </citation>
    <scope>NUCLEOTIDE SEQUENCE [LARGE SCALE GENOMIC DNA]</scope>
    <source>
        <strain evidence="2 3">NCAIM B.02301</strain>
    </source>
</reference>